<organism evidence="1 2">
    <name type="scientific">Penicillium hetheringtonii</name>
    <dbReference type="NCBI Taxonomy" id="911720"/>
    <lineage>
        <taxon>Eukaryota</taxon>
        <taxon>Fungi</taxon>
        <taxon>Dikarya</taxon>
        <taxon>Ascomycota</taxon>
        <taxon>Pezizomycotina</taxon>
        <taxon>Eurotiomycetes</taxon>
        <taxon>Eurotiomycetidae</taxon>
        <taxon>Eurotiales</taxon>
        <taxon>Aspergillaceae</taxon>
        <taxon>Penicillium</taxon>
    </lineage>
</organism>
<comment type="caution">
    <text evidence="1">The sequence shown here is derived from an EMBL/GenBank/DDBJ whole genome shotgun (WGS) entry which is preliminary data.</text>
</comment>
<keyword evidence="2" id="KW-1185">Reference proteome</keyword>
<proteinExistence type="predicted"/>
<name>A0AAD6GZ28_9EURO</name>
<sequence length="99" mass="11499">MLESQATLKKGPAADLMSVFPEFYVNKYRKAHYTRLSWAANINHRLIEKICCTLRHESTNNGESKKLFEGPEFRSRLEYANIRRVAVKLDEKVVVKSNL</sequence>
<reference evidence="1 2" key="1">
    <citation type="journal article" date="2023" name="IMA Fungus">
        <title>Comparative genomic study of the Penicillium genus elucidates a diverse pangenome and 15 lateral gene transfer events.</title>
        <authorList>
            <person name="Petersen C."/>
            <person name="Sorensen T."/>
            <person name="Nielsen M.R."/>
            <person name="Sondergaard T.E."/>
            <person name="Sorensen J.L."/>
            <person name="Fitzpatrick D.A."/>
            <person name="Frisvad J.C."/>
            <person name="Nielsen K.L."/>
        </authorList>
    </citation>
    <scope>NUCLEOTIDE SEQUENCE [LARGE SCALE GENOMIC DNA]</scope>
    <source>
        <strain evidence="1 2">IBT 29057</strain>
    </source>
</reference>
<dbReference type="EMBL" id="JAQJAC010000002">
    <property type="protein sequence ID" value="KAJ5596410.1"/>
    <property type="molecule type" value="Genomic_DNA"/>
</dbReference>
<gene>
    <name evidence="1" type="ORF">N7450_002868</name>
</gene>
<dbReference type="AlphaFoldDB" id="A0AAD6GZ28"/>
<dbReference type="Proteomes" id="UP001216150">
    <property type="component" value="Unassembled WGS sequence"/>
</dbReference>
<accession>A0AAD6GZ28</accession>
<evidence type="ECO:0000313" key="1">
    <source>
        <dbReference type="EMBL" id="KAJ5596410.1"/>
    </source>
</evidence>
<evidence type="ECO:0000313" key="2">
    <source>
        <dbReference type="Proteomes" id="UP001216150"/>
    </source>
</evidence>
<protein>
    <submittedName>
        <fullName evidence="1">Uncharacterized protein</fullName>
    </submittedName>
</protein>